<dbReference type="Pfam" id="PF00051">
    <property type="entry name" value="Kringle"/>
    <property type="match status" value="1"/>
</dbReference>
<dbReference type="InterPro" id="IPR018056">
    <property type="entry name" value="Kringle_CS"/>
</dbReference>
<dbReference type="FunFam" id="3.10.250.10:FF:000011">
    <property type="entry name" value="Scavenger receptor class A member 5"/>
    <property type="match status" value="1"/>
</dbReference>
<dbReference type="InterPro" id="IPR001190">
    <property type="entry name" value="SRCR"/>
</dbReference>
<keyword evidence="4 12" id="KW-0420">Kringle</keyword>
<dbReference type="Proteomes" id="UP000472273">
    <property type="component" value="Unplaced"/>
</dbReference>
<evidence type="ECO:0000256" key="9">
    <source>
        <dbReference type="ARBA" id="ARBA00023136"/>
    </source>
</evidence>
<evidence type="ECO:0000256" key="8">
    <source>
        <dbReference type="ARBA" id="ARBA00022989"/>
    </source>
</evidence>
<keyword evidence="10 13" id="KW-1015">Disulfide bond</keyword>
<evidence type="ECO:0000256" key="6">
    <source>
        <dbReference type="ARBA" id="ARBA00022729"/>
    </source>
</evidence>
<accession>A0A670Y884</accession>
<sequence>MKPSGYYNGSVTTTISGSVCLNWSDFPDYIQQYPNRGLGNHNYCRNPDGGPAPWCFYQLISGATGWANCDCSQGKHSVRLTESGRVEVYYKGLWGLICDDEWTDLDASVVCQQLGLSETGTALRQRSSNPELLPLHLQSANCRGDEKMLSQLAEGNYFVYSLGLCWMVFLYYPCKTSFEGRVEIYHGGHWGTICDDQWDDKDAEVVCRHLDLSGFSRAVSWAHFGKGSGPILLDEVECSGNELSLDQCKKSDWGKHNCDHIEDAGVICNPFVEGTIRLAGSLHPSEGRVEIYHNGRWGSICDDGWKTGINAQVACRQLGFRLASKGEFAPGQSFILLDDVACIGTESSLMDCPHSNWGQHDCSHEEDVGIRCSLVSNRITEDKTGTELIGHAKKNTVPCH</sequence>
<evidence type="ECO:0000313" key="16">
    <source>
        <dbReference type="Ensembl" id="ENSPTXP00000005592.1"/>
    </source>
</evidence>
<dbReference type="InterPro" id="IPR000001">
    <property type="entry name" value="Kringle"/>
</dbReference>
<evidence type="ECO:0000256" key="3">
    <source>
        <dbReference type="ARBA" id="ARBA00022525"/>
    </source>
</evidence>
<dbReference type="PROSITE" id="PS50287">
    <property type="entry name" value="SRCR_2"/>
    <property type="match status" value="3"/>
</dbReference>
<feature type="disulfide bond" evidence="13">
    <location>
        <begin position="238"/>
        <end position="248"/>
    </location>
</feature>
<evidence type="ECO:0000256" key="5">
    <source>
        <dbReference type="ARBA" id="ARBA00022692"/>
    </source>
</evidence>
<comment type="subcellular location">
    <subcellularLocation>
        <location evidence="1">Membrane</location>
        <topology evidence="1">Single-pass membrane protein</topology>
    </subcellularLocation>
    <subcellularLocation>
        <location evidence="2">Secreted</location>
    </subcellularLocation>
</comment>
<keyword evidence="9" id="KW-0472">Membrane</keyword>
<comment type="caution">
    <text evidence="13">Lacks conserved residue(s) required for the propagation of feature annotation.</text>
</comment>
<dbReference type="PROSITE" id="PS00021">
    <property type="entry name" value="KRINGLE_1"/>
    <property type="match status" value="1"/>
</dbReference>
<evidence type="ECO:0000256" key="13">
    <source>
        <dbReference type="PROSITE-ProRule" id="PRU00196"/>
    </source>
</evidence>
<evidence type="ECO:0000256" key="7">
    <source>
        <dbReference type="ARBA" id="ARBA00022737"/>
    </source>
</evidence>
<evidence type="ECO:0000256" key="4">
    <source>
        <dbReference type="ARBA" id="ARBA00022572"/>
    </source>
</evidence>
<reference evidence="16" key="1">
    <citation type="submission" date="2025-08" db="UniProtKB">
        <authorList>
            <consortium name="Ensembl"/>
        </authorList>
    </citation>
    <scope>IDENTIFICATION</scope>
</reference>
<feature type="disulfide bond" evidence="13">
    <location>
        <begin position="342"/>
        <end position="352"/>
    </location>
</feature>
<organism evidence="16 17">
    <name type="scientific">Pseudonaja textilis</name>
    <name type="common">Eastern brown snake</name>
    <dbReference type="NCBI Taxonomy" id="8673"/>
    <lineage>
        <taxon>Eukaryota</taxon>
        <taxon>Metazoa</taxon>
        <taxon>Chordata</taxon>
        <taxon>Craniata</taxon>
        <taxon>Vertebrata</taxon>
        <taxon>Euteleostomi</taxon>
        <taxon>Lepidosauria</taxon>
        <taxon>Squamata</taxon>
        <taxon>Bifurcata</taxon>
        <taxon>Unidentata</taxon>
        <taxon>Episquamata</taxon>
        <taxon>Toxicofera</taxon>
        <taxon>Serpentes</taxon>
        <taxon>Colubroidea</taxon>
        <taxon>Elapidae</taxon>
        <taxon>Hydrophiinae</taxon>
        <taxon>Pseudonaja</taxon>
    </lineage>
</organism>
<name>A0A670Y884_PSETE</name>
<evidence type="ECO:0000256" key="10">
    <source>
        <dbReference type="ARBA" id="ARBA00023157"/>
    </source>
</evidence>
<dbReference type="InterPro" id="IPR036772">
    <property type="entry name" value="SRCR-like_dom_sf"/>
</dbReference>
<dbReference type="SUPFAM" id="SSF56487">
    <property type="entry name" value="SRCR-like"/>
    <property type="match status" value="3"/>
</dbReference>
<evidence type="ECO:0000313" key="17">
    <source>
        <dbReference type="Proteomes" id="UP000472273"/>
    </source>
</evidence>
<dbReference type="SMART" id="SM00130">
    <property type="entry name" value="KR"/>
    <property type="match status" value="1"/>
</dbReference>
<dbReference type="Gene3D" id="3.10.250.10">
    <property type="entry name" value="SRCR-like domain"/>
    <property type="match status" value="3"/>
</dbReference>
<evidence type="ECO:0000259" key="15">
    <source>
        <dbReference type="PROSITE" id="PS50287"/>
    </source>
</evidence>
<evidence type="ECO:0000259" key="14">
    <source>
        <dbReference type="PROSITE" id="PS50070"/>
    </source>
</evidence>
<dbReference type="InterPro" id="IPR013806">
    <property type="entry name" value="Kringle-like"/>
</dbReference>
<dbReference type="PRINTS" id="PR00018">
    <property type="entry name" value="KRINGLE"/>
</dbReference>
<feature type="domain" description="SRCR" evidence="15">
    <location>
        <begin position="276"/>
        <end position="373"/>
    </location>
</feature>
<dbReference type="Gene3D" id="2.40.20.10">
    <property type="entry name" value="Plasminogen Kringle 4"/>
    <property type="match status" value="1"/>
</dbReference>
<feature type="domain" description="SRCR" evidence="15">
    <location>
        <begin position="150"/>
        <end position="269"/>
    </location>
</feature>
<dbReference type="OMA" id="SIMQANT"/>
<dbReference type="Pfam" id="PF00530">
    <property type="entry name" value="SRCR"/>
    <property type="match status" value="3"/>
</dbReference>
<evidence type="ECO:0000256" key="12">
    <source>
        <dbReference type="PROSITE-ProRule" id="PRU00121"/>
    </source>
</evidence>
<dbReference type="PRINTS" id="PR00258">
    <property type="entry name" value="SPERACTRCPTR"/>
</dbReference>
<dbReference type="PANTHER" id="PTHR48071:SF18">
    <property type="entry name" value="DELETED IN MALIGNANT BRAIN TUMORS 1 PROTEIN-RELATED"/>
    <property type="match status" value="1"/>
</dbReference>
<evidence type="ECO:0000256" key="2">
    <source>
        <dbReference type="ARBA" id="ARBA00004613"/>
    </source>
</evidence>
<dbReference type="PROSITE" id="PS50070">
    <property type="entry name" value="KRINGLE_2"/>
    <property type="match status" value="1"/>
</dbReference>
<dbReference type="FunFam" id="3.10.250.10:FF:000016">
    <property type="entry name" value="Scavenger receptor cysteine-rich protein type 12"/>
    <property type="match status" value="1"/>
</dbReference>
<dbReference type="GO" id="GO:0005576">
    <property type="term" value="C:extracellular region"/>
    <property type="evidence" value="ECO:0007669"/>
    <property type="project" value="UniProtKB-SubCell"/>
</dbReference>
<evidence type="ECO:0008006" key="18">
    <source>
        <dbReference type="Google" id="ProtNLM"/>
    </source>
</evidence>
<keyword evidence="7" id="KW-0677">Repeat</keyword>
<dbReference type="SUPFAM" id="SSF57440">
    <property type="entry name" value="Kringle-like"/>
    <property type="match status" value="1"/>
</dbReference>
<dbReference type="SMART" id="SM00202">
    <property type="entry name" value="SR"/>
    <property type="match status" value="3"/>
</dbReference>
<keyword evidence="8" id="KW-1133">Transmembrane helix</keyword>
<evidence type="ECO:0000256" key="1">
    <source>
        <dbReference type="ARBA" id="ARBA00004167"/>
    </source>
</evidence>
<keyword evidence="17" id="KW-1185">Reference proteome</keyword>
<keyword evidence="3" id="KW-0964">Secreted</keyword>
<dbReference type="FunFam" id="3.10.250.10:FF:000006">
    <property type="entry name" value="neurotrypsin isoform X2"/>
    <property type="match status" value="1"/>
</dbReference>
<evidence type="ECO:0000256" key="11">
    <source>
        <dbReference type="ARBA" id="ARBA00023180"/>
    </source>
</evidence>
<keyword evidence="11" id="KW-0325">Glycoprotein</keyword>
<feature type="disulfide bond" evidence="13">
    <location>
        <begin position="194"/>
        <end position="258"/>
    </location>
</feature>
<feature type="domain" description="Kringle" evidence="14">
    <location>
        <begin position="7"/>
        <end position="74"/>
    </location>
</feature>
<protein>
    <recommendedName>
        <fullName evidence="18">Neurotrypsin</fullName>
    </recommendedName>
</protein>
<dbReference type="AlphaFoldDB" id="A0A670Y884"/>
<reference evidence="16" key="2">
    <citation type="submission" date="2025-09" db="UniProtKB">
        <authorList>
            <consortium name="Ensembl"/>
        </authorList>
    </citation>
    <scope>IDENTIFICATION</scope>
</reference>
<feature type="disulfide bond" evidence="13">
    <location>
        <begin position="207"/>
        <end position="268"/>
    </location>
</feature>
<keyword evidence="5" id="KW-0812">Transmembrane</keyword>
<proteinExistence type="predicted"/>
<feature type="domain" description="SRCR" evidence="15">
    <location>
        <begin position="57"/>
        <end position="151"/>
    </location>
</feature>
<dbReference type="InterPro" id="IPR038178">
    <property type="entry name" value="Kringle_sf"/>
</dbReference>
<dbReference type="GO" id="GO:0016020">
    <property type="term" value="C:membrane"/>
    <property type="evidence" value="ECO:0007669"/>
    <property type="project" value="UniProtKB-SubCell"/>
</dbReference>
<dbReference type="GeneTree" id="ENSGT00940000166242"/>
<dbReference type="Ensembl" id="ENSPTXT00000005774.1">
    <property type="protein sequence ID" value="ENSPTXP00000005592.1"/>
    <property type="gene ID" value="ENSPTXG00000004074.1"/>
</dbReference>
<keyword evidence="6" id="KW-0732">Signal</keyword>
<dbReference type="PANTHER" id="PTHR48071">
    <property type="entry name" value="SRCR DOMAIN-CONTAINING PROTEIN"/>
    <property type="match status" value="1"/>
</dbReference>